<evidence type="ECO:0000256" key="1">
    <source>
        <dbReference type="ARBA" id="ARBA00022676"/>
    </source>
</evidence>
<dbReference type="Gene3D" id="3.40.50.2000">
    <property type="entry name" value="Glycogen Phosphorylase B"/>
    <property type="match status" value="2"/>
</dbReference>
<keyword evidence="2 5" id="KW-0808">Transferase</keyword>
<dbReference type="Pfam" id="PF13579">
    <property type="entry name" value="Glyco_trans_4_4"/>
    <property type="match status" value="1"/>
</dbReference>
<evidence type="ECO:0000313" key="5">
    <source>
        <dbReference type="EMBL" id="AZQ76486.1"/>
    </source>
</evidence>
<dbReference type="Pfam" id="PF00534">
    <property type="entry name" value="Glycos_transf_1"/>
    <property type="match status" value="1"/>
</dbReference>
<proteinExistence type="predicted"/>
<dbReference type="Proteomes" id="UP000280344">
    <property type="component" value="Chromosome"/>
</dbReference>
<dbReference type="InterPro" id="IPR028098">
    <property type="entry name" value="Glyco_trans_4-like_N"/>
</dbReference>
<accession>A0A3S9PVU0</accession>
<evidence type="ECO:0000313" key="6">
    <source>
        <dbReference type="Proteomes" id="UP000280344"/>
    </source>
</evidence>
<feature type="domain" description="Glycosyltransferase subfamily 4-like N-terminal" evidence="4">
    <location>
        <begin position="18"/>
        <end position="222"/>
    </location>
</feature>
<evidence type="ECO:0000259" key="4">
    <source>
        <dbReference type="Pfam" id="PF13579"/>
    </source>
</evidence>
<dbReference type="KEGG" id="flh:EJ997_03155"/>
<reference evidence="5 6" key="1">
    <citation type="submission" date="2018-12" db="EMBL/GenBank/DDBJ databases">
        <title>Complete genome sequence of Flaviflexus sp. H23T48.</title>
        <authorList>
            <person name="Bae J.-W."/>
            <person name="Lee J.-Y."/>
        </authorList>
    </citation>
    <scope>NUCLEOTIDE SEQUENCE [LARGE SCALE GENOMIC DNA]</scope>
    <source>
        <strain evidence="5 6">H23T48</strain>
    </source>
</reference>
<dbReference type="AlphaFoldDB" id="A0A3S9PVU0"/>
<dbReference type="InterPro" id="IPR001296">
    <property type="entry name" value="Glyco_trans_1"/>
</dbReference>
<dbReference type="InterPro" id="IPR050194">
    <property type="entry name" value="Glycosyltransferase_grp1"/>
</dbReference>
<dbReference type="PANTHER" id="PTHR45947">
    <property type="entry name" value="SULFOQUINOVOSYL TRANSFERASE SQD2"/>
    <property type="match status" value="1"/>
</dbReference>
<dbReference type="GO" id="GO:0016758">
    <property type="term" value="F:hexosyltransferase activity"/>
    <property type="evidence" value="ECO:0007669"/>
    <property type="project" value="TreeGrafter"/>
</dbReference>
<gene>
    <name evidence="5" type="ORF">EJ997_03155</name>
</gene>
<evidence type="ECO:0000256" key="2">
    <source>
        <dbReference type="ARBA" id="ARBA00022679"/>
    </source>
</evidence>
<dbReference type="OrthoDB" id="3180470at2"/>
<dbReference type="PANTHER" id="PTHR45947:SF3">
    <property type="entry name" value="SULFOQUINOVOSYL TRANSFERASE SQD2"/>
    <property type="match status" value="1"/>
</dbReference>
<evidence type="ECO:0000259" key="3">
    <source>
        <dbReference type="Pfam" id="PF00534"/>
    </source>
</evidence>
<keyword evidence="1" id="KW-0328">Glycosyltransferase</keyword>
<organism evidence="5 6">
    <name type="scientific">Flaviflexus ciconiae</name>
    <dbReference type="NCBI Taxonomy" id="2496867"/>
    <lineage>
        <taxon>Bacteria</taxon>
        <taxon>Bacillati</taxon>
        <taxon>Actinomycetota</taxon>
        <taxon>Actinomycetes</taxon>
        <taxon>Actinomycetales</taxon>
        <taxon>Actinomycetaceae</taxon>
        <taxon>Flaviflexus</taxon>
    </lineage>
</organism>
<dbReference type="RefSeq" id="WP_126703294.1">
    <property type="nucleotide sequence ID" value="NZ_CP034593.1"/>
</dbReference>
<name>A0A3S9PVU0_9ACTO</name>
<protein>
    <submittedName>
        <fullName evidence="5">Glycosyltransferase WbuB</fullName>
    </submittedName>
</protein>
<keyword evidence="6" id="KW-1185">Reference proteome</keyword>
<sequence>MKILVLSQCWYPENGVHQRRWTWLSKILIDAGHHVTAVVPPPHYPGGQLLSGWEKSTVEYGAAGERILRTSFFPHSEKLVSRALDQAVVSSTSVTTALLTFLNRNVEKPDLIIGTVPSLPTAIVTRLIAKALGVPYVIDLRDAWPDLLKYSDRWDESLRVRGGGTSNLKFRAGSLVAKVTSDQILGSLQNASGIIVTTDSLREHLLNSSVHTTLPPSHVATVRNVFPHILPEVKPPLIPEENTLRVVYAGTLGRAQNLRSTIRAARLLQDESKHIHFRFIGGGAAKKRLQAAAEDGNINAEFLSRVSPEELSSHYAWADTALVNLASWDPMSLTVPSKLYELMALGHHISGGINGEPADIVSSLGAGHVANADDPKGLAEIWSRIIDDRSLLSVDSRGGDWVETQRNSIAPAQFLALVENVLS</sequence>
<dbReference type="EMBL" id="CP034593">
    <property type="protein sequence ID" value="AZQ76486.1"/>
    <property type="molecule type" value="Genomic_DNA"/>
</dbReference>
<dbReference type="GO" id="GO:1901137">
    <property type="term" value="P:carbohydrate derivative biosynthetic process"/>
    <property type="evidence" value="ECO:0007669"/>
    <property type="project" value="UniProtKB-ARBA"/>
</dbReference>
<feature type="domain" description="Glycosyl transferase family 1" evidence="3">
    <location>
        <begin position="240"/>
        <end position="390"/>
    </location>
</feature>
<dbReference type="SUPFAM" id="SSF53756">
    <property type="entry name" value="UDP-Glycosyltransferase/glycogen phosphorylase"/>
    <property type="match status" value="1"/>
</dbReference>
<dbReference type="CDD" id="cd03794">
    <property type="entry name" value="GT4_WbuB-like"/>
    <property type="match status" value="1"/>
</dbReference>